<dbReference type="AlphaFoldDB" id="A0A8J3W6F2"/>
<keyword evidence="3" id="KW-1185">Reference proteome</keyword>
<sequence>MNTAPDPAPGNGTFESGRFPGDRPVSWDSSWISPVPEPASAGPAGGFPAEPAPPARDPLGRVLAPGPFPPSVPPVLPHARAVPENGSAPRGRLAPPVPAATADGHGDDGPRPSRAGERGDDGPQPSRAPVPRPRPAPSRIPAPRPPVPGPGQTPRLPDPCATFDDFRRSYCYAVLEEMTNR</sequence>
<feature type="compositionally biased region" description="Low complexity" evidence="1">
    <location>
        <begin position="38"/>
        <end position="49"/>
    </location>
</feature>
<feature type="region of interest" description="Disordered" evidence="1">
    <location>
        <begin position="1"/>
        <end position="162"/>
    </location>
</feature>
<evidence type="ECO:0000313" key="2">
    <source>
        <dbReference type="EMBL" id="GIH77630.1"/>
    </source>
</evidence>
<dbReference type="RefSeq" id="WP_377266370.1">
    <property type="nucleotide sequence ID" value="NZ_JBHMBU010000022.1"/>
</dbReference>
<evidence type="ECO:0000256" key="1">
    <source>
        <dbReference type="SAM" id="MobiDB-lite"/>
    </source>
</evidence>
<accession>A0A8J3W6F2</accession>
<organism evidence="2 3">
    <name type="scientific">Planobispora longispora</name>
    <dbReference type="NCBI Taxonomy" id="28887"/>
    <lineage>
        <taxon>Bacteria</taxon>
        <taxon>Bacillati</taxon>
        <taxon>Actinomycetota</taxon>
        <taxon>Actinomycetes</taxon>
        <taxon>Streptosporangiales</taxon>
        <taxon>Streptosporangiaceae</taxon>
        <taxon>Planobispora</taxon>
    </lineage>
</organism>
<reference evidence="2 3" key="1">
    <citation type="submission" date="2021-01" db="EMBL/GenBank/DDBJ databases">
        <title>Whole genome shotgun sequence of Planobispora longispora NBRC 13918.</title>
        <authorList>
            <person name="Komaki H."/>
            <person name="Tamura T."/>
        </authorList>
    </citation>
    <scope>NUCLEOTIDE SEQUENCE [LARGE SCALE GENOMIC DNA]</scope>
    <source>
        <strain evidence="2 3">NBRC 13918</strain>
    </source>
</reference>
<proteinExistence type="predicted"/>
<feature type="compositionally biased region" description="Pro residues" evidence="1">
    <location>
        <begin position="66"/>
        <end position="76"/>
    </location>
</feature>
<name>A0A8J3W6F2_9ACTN</name>
<comment type="caution">
    <text evidence="2">The sequence shown here is derived from an EMBL/GenBank/DDBJ whole genome shotgun (WGS) entry which is preliminary data.</text>
</comment>
<protein>
    <submittedName>
        <fullName evidence="2">Uncharacterized protein</fullName>
    </submittedName>
</protein>
<feature type="compositionally biased region" description="Pro residues" evidence="1">
    <location>
        <begin position="126"/>
        <end position="151"/>
    </location>
</feature>
<feature type="compositionally biased region" description="Basic and acidic residues" evidence="1">
    <location>
        <begin position="104"/>
        <end position="121"/>
    </location>
</feature>
<dbReference type="EMBL" id="BOOH01000033">
    <property type="protein sequence ID" value="GIH77630.1"/>
    <property type="molecule type" value="Genomic_DNA"/>
</dbReference>
<gene>
    <name evidence="2" type="ORF">Plo01_40590</name>
</gene>
<evidence type="ECO:0000313" key="3">
    <source>
        <dbReference type="Proteomes" id="UP000616724"/>
    </source>
</evidence>
<dbReference type="Proteomes" id="UP000616724">
    <property type="component" value="Unassembled WGS sequence"/>
</dbReference>